<dbReference type="SUPFAM" id="SSF56784">
    <property type="entry name" value="HAD-like"/>
    <property type="match status" value="1"/>
</dbReference>
<keyword evidence="4" id="KW-0119">Carbohydrate metabolism</keyword>
<dbReference type="GO" id="GO:0046872">
    <property type="term" value="F:metal ion binding"/>
    <property type="evidence" value="ECO:0007669"/>
    <property type="project" value="UniProtKB-KW"/>
</dbReference>
<evidence type="ECO:0000256" key="4">
    <source>
        <dbReference type="ARBA" id="ARBA00023277"/>
    </source>
</evidence>
<dbReference type="InterPro" id="IPR023198">
    <property type="entry name" value="PGP-like_dom2"/>
</dbReference>
<sequence length="234" mass="25280">MTVVTQALIATDIKGVLFDLDGTLVDTAPDLIAALNMSLESFDHPQVSLETMRHVASNGSLALAQAALPGATDTQHRAVQQGLLDSYARVNGNHCQLFDGVADLLDYLDTNGIPYGIVTNKAAKYTRPLIQALSLTQRMKTVISGDSTQFSKPHTAPMLLAAQQLNCQVHEILYLGDAERDLVAAADSAMLGGVAQWGYIDDLTHTHSWPGQFSFESPIAIIDFFIESISNRPI</sequence>
<keyword evidence="2 5" id="KW-0378">Hydrolase</keyword>
<dbReference type="InterPro" id="IPR050155">
    <property type="entry name" value="HAD-like_hydrolase_sf"/>
</dbReference>
<evidence type="ECO:0000256" key="2">
    <source>
        <dbReference type="ARBA" id="ARBA00022801"/>
    </source>
</evidence>
<keyword evidence="3" id="KW-0460">Magnesium</keyword>
<dbReference type="RefSeq" id="WP_126520421.1">
    <property type="nucleotide sequence ID" value="NZ_RXNU01000005.1"/>
</dbReference>
<dbReference type="OrthoDB" id="9776368at2"/>
<protein>
    <submittedName>
        <fullName evidence="5">HAD family hydrolase</fullName>
    </submittedName>
</protein>
<organism evidence="5 6">
    <name type="scientific">Shewanella canadensis</name>
    <dbReference type="NCBI Taxonomy" id="271096"/>
    <lineage>
        <taxon>Bacteria</taxon>
        <taxon>Pseudomonadati</taxon>
        <taxon>Pseudomonadota</taxon>
        <taxon>Gammaproteobacteria</taxon>
        <taxon>Alteromonadales</taxon>
        <taxon>Shewanellaceae</taxon>
        <taxon>Shewanella</taxon>
    </lineage>
</organism>
<dbReference type="NCBIfam" id="TIGR01549">
    <property type="entry name" value="HAD-SF-IA-v1"/>
    <property type="match status" value="1"/>
</dbReference>
<dbReference type="InterPro" id="IPR023214">
    <property type="entry name" value="HAD_sf"/>
</dbReference>
<reference evidence="5 6" key="1">
    <citation type="submission" date="2018-12" db="EMBL/GenBank/DDBJ databases">
        <authorList>
            <person name="Yu L."/>
        </authorList>
    </citation>
    <scope>NUCLEOTIDE SEQUENCE [LARGE SCALE GENOMIC DNA]</scope>
    <source>
        <strain evidence="5 6">HAW-EB2</strain>
    </source>
</reference>
<dbReference type="GO" id="GO:0006281">
    <property type="term" value="P:DNA repair"/>
    <property type="evidence" value="ECO:0007669"/>
    <property type="project" value="TreeGrafter"/>
</dbReference>
<dbReference type="Gene3D" id="1.10.150.240">
    <property type="entry name" value="Putative phosphatase, domain 2"/>
    <property type="match status" value="1"/>
</dbReference>
<evidence type="ECO:0000256" key="1">
    <source>
        <dbReference type="ARBA" id="ARBA00022723"/>
    </source>
</evidence>
<comment type="caution">
    <text evidence="5">The sequence shown here is derived from an EMBL/GenBank/DDBJ whole genome shotgun (WGS) entry which is preliminary data.</text>
</comment>
<evidence type="ECO:0000313" key="6">
    <source>
        <dbReference type="Proteomes" id="UP000267448"/>
    </source>
</evidence>
<dbReference type="Proteomes" id="UP000267448">
    <property type="component" value="Unassembled WGS sequence"/>
</dbReference>
<dbReference type="GO" id="GO:0008967">
    <property type="term" value="F:phosphoglycolate phosphatase activity"/>
    <property type="evidence" value="ECO:0007669"/>
    <property type="project" value="TreeGrafter"/>
</dbReference>
<keyword evidence="6" id="KW-1185">Reference proteome</keyword>
<dbReference type="Pfam" id="PF13419">
    <property type="entry name" value="HAD_2"/>
    <property type="match status" value="1"/>
</dbReference>
<dbReference type="PANTHER" id="PTHR43434:SF23">
    <property type="entry name" value="PHOSPHOGLYCOLATE PHOSPHATASE"/>
    <property type="match status" value="1"/>
</dbReference>
<keyword evidence="1" id="KW-0479">Metal-binding</keyword>
<evidence type="ECO:0000313" key="5">
    <source>
        <dbReference type="EMBL" id="RTR38810.1"/>
    </source>
</evidence>
<dbReference type="PANTHER" id="PTHR43434">
    <property type="entry name" value="PHOSPHOGLYCOLATE PHOSPHATASE"/>
    <property type="match status" value="1"/>
</dbReference>
<dbReference type="SFLD" id="SFLDS00003">
    <property type="entry name" value="Haloacid_Dehalogenase"/>
    <property type="match status" value="1"/>
</dbReference>
<accession>A0A3S0IN03</accession>
<dbReference type="InterPro" id="IPR036412">
    <property type="entry name" value="HAD-like_sf"/>
</dbReference>
<dbReference type="AlphaFoldDB" id="A0A3S0IN03"/>
<dbReference type="Gene3D" id="3.40.50.1000">
    <property type="entry name" value="HAD superfamily/HAD-like"/>
    <property type="match status" value="1"/>
</dbReference>
<name>A0A3S0IN03_9GAMM</name>
<dbReference type="EMBL" id="RXNU01000005">
    <property type="protein sequence ID" value="RTR38810.1"/>
    <property type="molecule type" value="Genomic_DNA"/>
</dbReference>
<dbReference type="InterPro" id="IPR006439">
    <property type="entry name" value="HAD-SF_hydro_IA"/>
</dbReference>
<evidence type="ECO:0000256" key="3">
    <source>
        <dbReference type="ARBA" id="ARBA00022842"/>
    </source>
</evidence>
<dbReference type="InterPro" id="IPR041492">
    <property type="entry name" value="HAD_2"/>
</dbReference>
<gene>
    <name evidence="5" type="ORF">EKG38_11665</name>
</gene>
<dbReference type="SFLD" id="SFLDG01129">
    <property type="entry name" value="C1.5:_HAD__Beta-PGM__Phosphata"/>
    <property type="match status" value="1"/>
</dbReference>
<proteinExistence type="predicted"/>
<dbReference type="GO" id="GO:0005829">
    <property type="term" value="C:cytosol"/>
    <property type="evidence" value="ECO:0007669"/>
    <property type="project" value="TreeGrafter"/>
</dbReference>